<feature type="domain" description="EAL" evidence="7">
    <location>
        <begin position="554"/>
        <end position="808"/>
    </location>
</feature>
<evidence type="ECO:0000259" key="7">
    <source>
        <dbReference type="PROSITE" id="PS50883"/>
    </source>
</evidence>
<proteinExistence type="predicted"/>
<protein>
    <recommendedName>
        <fullName evidence="2">cyclic-guanylate-specific phosphodiesterase</fullName>
        <ecNumber evidence="2">3.1.4.52</ecNumber>
    </recommendedName>
</protein>
<organism evidence="9 10">
    <name type="scientific">Thioalkalivibrio denitrificans</name>
    <dbReference type="NCBI Taxonomy" id="108003"/>
    <lineage>
        <taxon>Bacteria</taxon>
        <taxon>Pseudomonadati</taxon>
        <taxon>Pseudomonadota</taxon>
        <taxon>Gammaproteobacteria</taxon>
        <taxon>Chromatiales</taxon>
        <taxon>Ectothiorhodospiraceae</taxon>
        <taxon>Thioalkalivibrio</taxon>
    </lineage>
</organism>
<dbReference type="PROSITE" id="PS50112">
    <property type="entry name" value="PAS"/>
    <property type="match status" value="2"/>
</dbReference>
<dbReference type="CDD" id="cd00130">
    <property type="entry name" value="PAS"/>
    <property type="match status" value="3"/>
</dbReference>
<dbReference type="InterPro" id="IPR035919">
    <property type="entry name" value="EAL_sf"/>
</dbReference>
<dbReference type="Gene3D" id="3.30.450.20">
    <property type="entry name" value="PAS domain"/>
    <property type="match status" value="3"/>
</dbReference>
<gene>
    <name evidence="9" type="ORF">B1C78_05790</name>
</gene>
<dbReference type="FunFam" id="3.20.20.450:FF:000001">
    <property type="entry name" value="Cyclic di-GMP phosphodiesterase yahA"/>
    <property type="match status" value="1"/>
</dbReference>
<dbReference type="InterPro" id="IPR000700">
    <property type="entry name" value="PAS-assoc_C"/>
</dbReference>
<dbReference type="PROSITE" id="PS50887">
    <property type="entry name" value="GGDEF"/>
    <property type="match status" value="1"/>
</dbReference>
<dbReference type="Gene3D" id="3.30.70.270">
    <property type="match status" value="1"/>
</dbReference>
<dbReference type="CDD" id="cd01949">
    <property type="entry name" value="GGDEF"/>
    <property type="match status" value="1"/>
</dbReference>
<dbReference type="OrthoDB" id="7053140at2"/>
<evidence type="ECO:0000313" key="9">
    <source>
        <dbReference type="EMBL" id="OOG25957.1"/>
    </source>
</evidence>
<comment type="cofactor">
    <cofactor evidence="1">
        <name>Mg(2+)</name>
        <dbReference type="ChEBI" id="CHEBI:18420"/>
    </cofactor>
</comment>
<dbReference type="EMBL" id="MVBK01000033">
    <property type="protein sequence ID" value="OOG25957.1"/>
    <property type="molecule type" value="Genomic_DNA"/>
</dbReference>
<dbReference type="InterPro" id="IPR035965">
    <property type="entry name" value="PAS-like_dom_sf"/>
</dbReference>
<dbReference type="PANTHER" id="PTHR44757:SF2">
    <property type="entry name" value="BIOFILM ARCHITECTURE MAINTENANCE PROTEIN MBAA"/>
    <property type="match status" value="1"/>
</dbReference>
<dbReference type="NCBIfam" id="TIGR00229">
    <property type="entry name" value="sensory_box"/>
    <property type="match status" value="3"/>
</dbReference>
<dbReference type="GO" id="GO:0071732">
    <property type="term" value="P:cellular response to nitric oxide"/>
    <property type="evidence" value="ECO:0007669"/>
    <property type="project" value="UniProtKB-ARBA"/>
</dbReference>
<evidence type="ECO:0000313" key="10">
    <source>
        <dbReference type="Proteomes" id="UP000189462"/>
    </source>
</evidence>
<dbReference type="SUPFAM" id="SSF141868">
    <property type="entry name" value="EAL domain-like"/>
    <property type="match status" value="1"/>
</dbReference>
<dbReference type="InterPro" id="IPR001610">
    <property type="entry name" value="PAC"/>
</dbReference>
<dbReference type="SUPFAM" id="SSF55785">
    <property type="entry name" value="PYP-like sensor domain (PAS domain)"/>
    <property type="match status" value="3"/>
</dbReference>
<dbReference type="NCBIfam" id="TIGR00254">
    <property type="entry name" value="GGDEF"/>
    <property type="match status" value="1"/>
</dbReference>
<dbReference type="Pfam" id="PF00563">
    <property type="entry name" value="EAL"/>
    <property type="match status" value="1"/>
</dbReference>
<dbReference type="SMART" id="SM00091">
    <property type="entry name" value="PAS"/>
    <property type="match status" value="2"/>
</dbReference>
<feature type="domain" description="GGDEF" evidence="8">
    <location>
        <begin position="407"/>
        <end position="545"/>
    </location>
</feature>
<dbReference type="InterPro" id="IPR052155">
    <property type="entry name" value="Biofilm_reg_signaling"/>
</dbReference>
<dbReference type="PANTHER" id="PTHR44757">
    <property type="entry name" value="DIGUANYLATE CYCLASE DGCP"/>
    <property type="match status" value="1"/>
</dbReference>
<feature type="domain" description="PAC" evidence="6">
    <location>
        <begin position="80"/>
        <end position="131"/>
    </location>
</feature>
<reference evidence="9 10" key="1">
    <citation type="submission" date="2017-02" db="EMBL/GenBank/DDBJ databases">
        <title>Genomic diversity within the haloalkaliphilic genus Thioalkalivibrio.</title>
        <authorList>
            <person name="Ahn A.-C."/>
            <person name="Meier-Kolthoff J."/>
            <person name="Overmars L."/>
            <person name="Richter M."/>
            <person name="Woyke T."/>
            <person name="Sorokin D.Y."/>
            <person name="Muyzer G."/>
        </authorList>
    </citation>
    <scope>NUCLEOTIDE SEQUENCE [LARGE SCALE GENOMIC DNA]</scope>
    <source>
        <strain evidence="9 10">ALJD</strain>
    </source>
</reference>
<feature type="domain" description="PAS" evidence="5">
    <location>
        <begin position="8"/>
        <end position="78"/>
    </location>
</feature>
<evidence type="ECO:0000256" key="3">
    <source>
        <dbReference type="ARBA" id="ARBA00022636"/>
    </source>
</evidence>
<evidence type="ECO:0000256" key="1">
    <source>
        <dbReference type="ARBA" id="ARBA00001946"/>
    </source>
</evidence>
<keyword evidence="3" id="KW-0973">c-di-GMP</keyword>
<dbReference type="InterPro" id="IPR013656">
    <property type="entry name" value="PAS_4"/>
</dbReference>
<dbReference type="InterPro" id="IPR001633">
    <property type="entry name" value="EAL_dom"/>
</dbReference>
<evidence type="ECO:0000259" key="5">
    <source>
        <dbReference type="PROSITE" id="PS50112"/>
    </source>
</evidence>
<evidence type="ECO:0000256" key="2">
    <source>
        <dbReference type="ARBA" id="ARBA00012282"/>
    </source>
</evidence>
<dbReference type="InterPro" id="IPR013655">
    <property type="entry name" value="PAS_fold_3"/>
</dbReference>
<dbReference type="InterPro" id="IPR000160">
    <property type="entry name" value="GGDEF_dom"/>
</dbReference>
<evidence type="ECO:0000256" key="4">
    <source>
        <dbReference type="ARBA" id="ARBA00051114"/>
    </source>
</evidence>
<dbReference type="SMART" id="SM00086">
    <property type="entry name" value="PAC"/>
    <property type="match status" value="2"/>
</dbReference>
<dbReference type="RefSeq" id="WP_077278193.1">
    <property type="nucleotide sequence ID" value="NZ_MVBK01000033.1"/>
</dbReference>
<dbReference type="Pfam" id="PF00990">
    <property type="entry name" value="GGDEF"/>
    <property type="match status" value="1"/>
</dbReference>
<dbReference type="SMART" id="SM00052">
    <property type="entry name" value="EAL"/>
    <property type="match status" value="1"/>
</dbReference>
<dbReference type="Pfam" id="PF08447">
    <property type="entry name" value="PAS_3"/>
    <property type="match status" value="1"/>
</dbReference>
<feature type="domain" description="PAC" evidence="6">
    <location>
        <begin position="206"/>
        <end position="258"/>
    </location>
</feature>
<evidence type="ECO:0000259" key="6">
    <source>
        <dbReference type="PROSITE" id="PS50113"/>
    </source>
</evidence>
<dbReference type="InterPro" id="IPR000014">
    <property type="entry name" value="PAS"/>
</dbReference>
<feature type="domain" description="PAS" evidence="5">
    <location>
        <begin position="259"/>
        <end position="329"/>
    </location>
</feature>
<dbReference type="CDD" id="cd01948">
    <property type="entry name" value="EAL"/>
    <property type="match status" value="1"/>
</dbReference>
<dbReference type="InterPro" id="IPR043128">
    <property type="entry name" value="Rev_trsase/Diguanyl_cyclase"/>
</dbReference>
<comment type="caution">
    <text evidence="9">The sequence shown here is derived from an EMBL/GenBank/DDBJ whole genome shotgun (WGS) entry which is preliminary data.</text>
</comment>
<accession>A0A1V3NLF7</accession>
<dbReference type="AlphaFoldDB" id="A0A1V3NLF7"/>
<dbReference type="EC" id="3.1.4.52" evidence="2"/>
<dbReference type="SMART" id="SM00267">
    <property type="entry name" value="GGDEF"/>
    <property type="match status" value="1"/>
</dbReference>
<dbReference type="Proteomes" id="UP000189462">
    <property type="component" value="Unassembled WGS sequence"/>
</dbReference>
<dbReference type="Gene3D" id="3.20.20.450">
    <property type="entry name" value="EAL domain"/>
    <property type="match status" value="1"/>
</dbReference>
<name>A0A1V3NLF7_9GAMM</name>
<dbReference type="PROSITE" id="PS50883">
    <property type="entry name" value="EAL"/>
    <property type="match status" value="1"/>
</dbReference>
<dbReference type="SUPFAM" id="SSF55073">
    <property type="entry name" value="Nucleotide cyclase"/>
    <property type="match status" value="1"/>
</dbReference>
<evidence type="ECO:0000259" key="8">
    <source>
        <dbReference type="PROSITE" id="PS50887"/>
    </source>
</evidence>
<dbReference type="STRING" id="108003.B1C78_05790"/>
<keyword evidence="10" id="KW-1185">Reference proteome</keyword>
<dbReference type="Gene3D" id="2.10.70.100">
    <property type="match status" value="1"/>
</dbReference>
<dbReference type="Pfam" id="PF08448">
    <property type="entry name" value="PAS_4"/>
    <property type="match status" value="2"/>
</dbReference>
<comment type="catalytic activity">
    <reaction evidence="4">
        <text>3',3'-c-di-GMP + H2O = 5'-phosphoguanylyl(3'-&gt;5')guanosine + H(+)</text>
        <dbReference type="Rhea" id="RHEA:24902"/>
        <dbReference type="ChEBI" id="CHEBI:15377"/>
        <dbReference type="ChEBI" id="CHEBI:15378"/>
        <dbReference type="ChEBI" id="CHEBI:58754"/>
        <dbReference type="ChEBI" id="CHEBI:58805"/>
        <dbReference type="EC" id="3.1.4.52"/>
    </reaction>
    <physiologicalReaction direction="left-to-right" evidence="4">
        <dbReference type="Rhea" id="RHEA:24903"/>
    </physiologicalReaction>
</comment>
<dbReference type="InterPro" id="IPR029787">
    <property type="entry name" value="Nucleotide_cyclase"/>
</dbReference>
<dbReference type="GO" id="GO:0071111">
    <property type="term" value="F:cyclic-guanylate-specific phosphodiesterase activity"/>
    <property type="evidence" value="ECO:0007669"/>
    <property type="project" value="UniProtKB-EC"/>
</dbReference>
<dbReference type="PROSITE" id="PS50113">
    <property type="entry name" value="PAC"/>
    <property type="match status" value="2"/>
</dbReference>
<dbReference type="FunFam" id="3.30.70.270:FF:000001">
    <property type="entry name" value="Diguanylate cyclase domain protein"/>
    <property type="match status" value="1"/>
</dbReference>
<sequence>MTDDLSHILEAYRALFHGHPDAVHLIDTQGFFVEVNARACQNKGMPPEDVLGRHYSEFVAPEDLERASAAFEGALRGHPQRVEYSWEDDAGERSYYAVLAIPLLVDGHGQGVYVITQDITERKRAEQSLRDTEMMLRAANRTARLGGWMVDLSTNRIKWSDETCAIHDLPSGTEVSVEEGVNFYAPECIDRIRALFDACATQGVPFDEELEIITAKGRRLWVRSMGEAVRDASGCITQVRGAFQDISEAKRTQAEIKQLEGRLTVAMEAMTDAFLTIDRDYRYTYANREAERLLQKSRSEIMGRTVWEVFPDLVGTVTETRFREAMDEQRPVHYELYYEPLEIWIEIGVYPWPDGLAVLFRDISERKRTEEEIQFLAFYDPLTGLPNRRLLMDRLQQALAASVRHGVRGAVLFLDLDHFKTLNDTLGHTEGDALLRRVAECLKDCVRATDTVARFGGDEYVIVLGDLDPDPEEAMAHAELMAKKILTALTQPGNLPGRERQGTCSIGITLFGKPDDTVDEIMKQADLAMYQAKASGRNTLRRFDPVMQATVNRRVRTEAEVRRALEHMEFEPYYQPQVDLTGRLAGAEALVRWQHPHRGIVPPMEFIPLAEETGLIFGLGHFMLERVCRQVAAWTSVAGHPQWCVAVNVSARQFHHPDFVQEVFSLIDETGAGAHQLQLELTESSLLVDMDDTISKMKALKSRGVSFSLDDFGTGYSSLYYLKHLPLDQIKIDQRFVRGVLDDANDAAIVRAIIALARSLGLNVIAEGVEDRRVQSFLANEGCPMFQGYLYSRPVPRDEFERFFLNGELLNGSGSGG</sequence>